<gene>
    <name evidence="1" type="ORF">STAS_08268</name>
</gene>
<dbReference type="EMBL" id="BKCP01004572">
    <property type="protein sequence ID" value="GER32206.1"/>
    <property type="molecule type" value="Genomic_DNA"/>
</dbReference>
<name>A0A5A7PHV7_STRAF</name>
<evidence type="ECO:0000313" key="1">
    <source>
        <dbReference type="EMBL" id="GER32206.1"/>
    </source>
</evidence>
<organism evidence="1 2">
    <name type="scientific">Striga asiatica</name>
    <name type="common">Asiatic witchweed</name>
    <name type="synonym">Buchnera asiatica</name>
    <dbReference type="NCBI Taxonomy" id="4170"/>
    <lineage>
        <taxon>Eukaryota</taxon>
        <taxon>Viridiplantae</taxon>
        <taxon>Streptophyta</taxon>
        <taxon>Embryophyta</taxon>
        <taxon>Tracheophyta</taxon>
        <taxon>Spermatophyta</taxon>
        <taxon>Magnoliopsida</taxon>
        <taxon>eudicotyledons</taxon>
        <taxon>Gunneridae</taxon>
        <taxon>Pentapetalae</taxon>
        <taxon>asterids</taxon>
        <taxon>lamiids</taxon>
        <taxon>Lamiales</taxon>
        <taxon>Orobanchaceae</taxon>
        <taxon>Buchnereae</taxon>
        <taxon>Striga</taxon>
    </lineage>
</organism>
<evidence type="ECO:0000313" key="2">
    <source>
        <dbReference type="Proteomes" id="UP000325081"/>
    </source>
</evidence>
<accession>A0A5A7PHV7</accession>
<reference evidence="2" key="1">
    <citation type="journal article" date="2019" name="Curr. Biol.">
        <title>Genome Sequence of Striga asiatica Provides Insight into the Evolution of Plant Parasitism.</title>
        <authorList>
            <person name="Yoshida S."/>
            <person name="Kim S."/>
            <person name="Wafula E.K."/>
            <person name="Tanskanen J."/>
            <person name="Kim Y.M."/>
            <person name="Honaas L."/>
            <person name="Yang Z."/>
            <person name="Spallek T."/>
            <person name="Conn C.E."/>
            <person name="Ichihashi Y."/>
            <person name="Cheong K."/>
            <person name="Cui S."/>
            <person name="Der J.P."/>
            <person name="Gundlach H."/>
            <person name="Jiao Y."/>
            <person name="Hori C."/>
            <person name="Ishida J.K."/>
            <person name="Kasahara H."/>
            <person name="Kiba T."/>
            <person name="Kim M.S."/>
            <person name="Koo N."/>
            <person name="Laohavisit A."/>
            <person name="Lee Y.H."/>
            <person name="Lumba S."/>
            <person name="McCourt P."/>
            <person name="Mortimer J.C."/>
            <person name="Mutuku J.M."/>
            <person name="Nomura T."/>
            <person name="Sasaki-Sekimoto Y."/>
            <person name="Seto Y."/>
            <person name="Wang Y."/>
            <person name="Wakatake T."/>
            <person name="Sakakibara H."/>
            <person name="Demura T."/>
            <person name="Yamaguchi S."/>
            <person name="Yoneyama K."/>
            <person name="Manabe R.I."/>
            <person name="Nelson D.C."/>
            <person name="Schulman A.H."/>
            <person name="Timko M.P."/>
            <person name="dePamphilis C.W."/>
            <person name="Choi D."/>
            <person name="Shirasu K."/>
        </authorList>
    </citation>
    <scope>NUCLEOTIDE SEQUENCE [LARGE SCALE GENOMIC DNA]</scope>
    <source>
        <strain evidence="2">cv. UVA1</strain>
    </source>
</reference>
<keyword evidence="2" id="KW-1185">Reference proteome</keyword>
<dbReference type="AlphaFoldDB" id="A0A5A7PHV7"/>
<dbReference type="Proteomes" id="UP000325081">
    <property type="component" value="Unassembled WGS sequence"/>
</dbReference>
<proteinExistence type="predicted"/>
<sequence length="191" mass="22085">MSCCKKYYQGQTDLKPLFDATMMAFVARIMISKKIKTNRASVATVYATTLSFLPLVNLLTKIEIYNMVECGMTTVVGFLISMAGAEPNMHHMVLVGVGWGLKIFKDIFYYLHEEIGFGDWMDCDIILQNWFVWTNKKIEERKYHQSSMRNINPTILVFIGFGLKIVKDILDHVNEKIGFGWVRTKFDEMKD</sequence>
<protein>
    <submittedName>
        <fullName evidence="1">Acidic leucine-rich nuclear phosphoprotein 32-related protein</fullName>
    </submittedName>
</protein>
<comment type="caution">
    <text evidence="1">The sequence shown here is derived from an EMBL/GenBank/DDBJ whole genome shotgun (WGS) entry which is preliminary data.</text>
</comment>